<comment type="caution">
    <text evidence="2">The sequence shown here is derived from an EMBL/GenBank/DDBJ whole genome shotgun (WGS) entry which is preliminary data.</text>
</comment>
<evidence type="ECO:0000256" key="1">
    <source>
        <dbReference type="SAM" id="Phobius"/>
    </source>
</evidence>
<sequence length="184" mass="19658">MPNSAFVVFVILDFLNVLTAEHLVRTSERGSKSAIDAARNLKSALGATEAAGGSANAAEEERGWADVAEKLERTNVLKNAEEYKGEDAAKWQKAAKEVATRGKLERSKAAKARWGNALMKLKAGGKVTATNEEKIEKVTEEAAQAIEKNPKKWSYIKKALEITFGVGIAAIIALGIEGMIGSSA</sequence>
<dbReference type="Proteomes" id="UP000602510">
    <property type="component" value="Unassembled WGS sequence"/>
</dbReference>
<evidence type="ECO:0000313" key="4">
    <source>
        <dbReference type="Proteomes" id="UP000602510"/>
    </source>
</evidence>
<dbReference type="Proteomes" id="UP000704712">
    <property type="component" value="Unassembled WGS sequence"/>
</dbReference>
<dbReference type="EMBL" id="WSZM01000043">
    <property type="protein sequence ID" value="KAF4045560.1"/>
    <property type="molecule type" value="Genomic_DNA"/>
</dbReference>
<gene>
    <name evidence="2" type="ORF">GN244_ATG02008</name>
    <name evidence="3" type="ORF">GN958_ATG21822</name>
</gene>
<keyword evidence="1" id="KW-0472">Membrane</keyword>
<keyword evidence="1" id="KW-0812">Transmembrane</keyword>
<evidence type="ECO:0000313" key="2">
    <source>
        <dbReference type="EMBL" id="KAF4045560.1"/>
    </source>
</evidence>
<evidence type="ECO:0008006" key="5">
    <source>
        <dbReference type="Google" id="ProtNLM"/>
    </source>
</evidence>
<feature type="transmembrane region" description="Helical" evidence="1">
    <location>
        <begin position="159"/>
        <end position="180"/>
    </location>
</feature>
<accession>A0A833WPL8</accession>
<organism evidence="2 4">
    <name type="scientific">Phytophthora infestans</name>
    <name type="common">Potato late blight agent</name>
    <name type="synonym">Botrytis infestans</name>
    <dbReference type="NCBI Taxonomy" id="4787"/>
    <lineage>
        <taxon>Eukaryota</taxon>
        <taxon>Sar</taxon>
        <taxon>Stramenopiles</taxon>
        <taxon>Oomycota</taxon>
        <taxon>Peronosporomycetes</taxon>
        <taxon>Peronosporales</taxon>
        <taxon>Peronosporaceae</taxon>
        <taxon>Phytophthora</taxon>
    </lineage>
</organism>
<dbReference type="EMBL" id="JAACNO010003025">
    <property type="protein sequence ID" value="KAF4128991.1"/>
    <property type="molecule type" value="Genomic_DNA"/>
</dbReference>
<evidence type="ECO:0000313" key="3">
    <source>
        <dbReference type="EMBL" id="KAF4128991.1"/>
    </source>
</evidence>
<keyword evidence="4" id="KW-1185">Reference proteome</keyword>
<feature type="transmembrane region" description="Helical" evidence="1">
    <location>
        <begin position="6"/>
        <end position="24"/>
    </location>
</feature>
<reference evidence="2" key="1">
    <citation type="submission" date="2020-04" db="EMBL/GenBank/DDBJ databases">
        <title>Hybrid Assembly of Korean Phytophthora infestans isolates.</title>
        <authorList>
            <person name="Prokchorchik M."/>
            <person name="Lee Y."/>
            <person name="Seo J."/>
            <person name="Cho J.-H."/>
            <person name="Park Y.-E."/>
            <person name="Jang D.-C."/>
            <person name="Im J.-S."/>
            <person name="Choi J.-G."/>
            <person name="Park H.-J."/>
            <person name="Lee G.-B."/>
            <person name="Lee Y.-G."/>
            <person name="Hong S.-Y."/>
            <person name="Cho K."/>
            <person name="Sohn K.H."/>
        </authorList>
    </citation>
    <scope>NUCLEOTIDE SEQUENCE</scope>
    <source>
        <strain evidence="2">KR_1_A1</strain>
        <strain evidence="3">KR_2_A2</strain>
    </source>
</reference>
<proteinExistence type="predicted"/>
<name>A0A833WPL8_PHYIN</name>
<keyword evidence="1" id="KW-1133">Transmembrane helix</keyword>
<dbReference type="AlphaFoldDB" id="A0A833WPL8"/>
<dbReference type="OMA" id="QNKWQSA"/>
<protein>
    <recommendedName>
        <fullName evidence="5">Secreted RxLR effector peptide protein</fullName>
    </recommendedName>
</protein>